<evidence type="ECO:0000256" key="2">
    <source>
        <dbReference type="ARBA" id="ARBA00012438"/>
    </source>
</evidence>
<evidence type="ECO:0000259" key="6">
    <source>
        <dbReference type="PROSITE" id="PS50109"/>
    </source>
</evidence>
<evidence type="ECO:0000256" key="4">
    <source>
        <dbReference type="SAM" id="Coils"/>
    </source>
</evidence>
<dbReference type="InterPro" id="IPR036890">
    <property type="entry name" value="HATPase_C_sf"/>
</dbReference>
<keyword evidence="8" id="KW-1185">Reference proteome</keyword>
<keyword evidence="4" id="KW-0175">Coiled coil</keyword>
<feature type="transmembrane region" description="Helical" evidence="5">
    <location>
        <begin position="321"/>
        <end position="345"/>
    </location>
</feature>
<organism evidence="7 8">
    <name type="scientific">Bowmanella dokdonensis</name>
    <dbReference type="NCBI Taxonomy" id="751969"/>
    <lineage>
        <taxon>Bacteria</taxon>
        <taxon>Pseudomonadati</taxon>
        <taxon>Pseudomonadota</taxon>
        <taxon>Gammaproteobacteria</taxon>
        <taxon>Alteromonadales</taxon>
        <taxon>Alteromonadaceae</taxon>
        <taxon>Bowmanella</taxon>
    </lineage>
</organism>
<dbReference type="SMART" id="SM00387">
    <property type="entry name" value="HATPase_c"/>
    <property type="match status" value="1"/>
</dbReference>
<reference evidence="7" key="1">
    <citation type="submission" date="2021-03" db="EMBL/GenBank/DDBJ databases">
        <title>novel species isolated from a fishpond in China.</title>
        <authorList>
            <person name="Lu H."/>
            <person name="Cai Z."/>
        </authorList>
    </citation>
    <scope>NUCLEOTIDE SEQUENCE</scope>
    <source>
        <strain evidence="7">JCM 30855</strain>
    </source>
</reference>
<dbReference type="Proteomes" id="UP000664654">
    <property type="component" value="Unassembled WGS sequence"/>
</dbReference>
<dbReference type="Pfam" id="PF22673">
    <property type="entry name" value="MCP-like_PDC_1"/>
    <property type="match status" value="1"/>
</dbReference>
<dbReference type="CDD" id="cd12913">
    <property type="entry name" value="PDC1_MCP_like"/>
    <property type="match status" value="1"/>
</dbReference>
<dbReference type="EC" id="2.7.13.3" evidence="2"/>
<dbReference type="GO" id="GO:0000155">
    <property type="term" value="F:phosphorelay sensor kinase activity"/>
    <property type="evidence" value="ECO:0007669"/>
    <property type="project" value="InterPro"/>
</dbReference>
<dbReference type="Gene3D" id="3.30.450.20">
    <property type="entry name" value="PAS domain"/>
    <property type="match status" value="1"/>
</dbReference>
<dbReference type="Gene3D" id="3.30.565.10">
    <property type="entry name" value="Histidine kinase-like ATPase, C-terminal domain"/>
    <property type="match status" value="1"/>
</dbReference>
<keyword evidence="5" id="KW-1133">Transmembrane helix</keyword>
<keyword evidence="5" id="KW-0812">Transmembrane</keyword>
<dbReference type="Pfam" id="PF02518">
    <property type="entry name" value="HATPase_c"/>
    <property type="match status" value="1"/>
</dbReference>
<evidence type="ECO:0000256" key="5">
    <source>
        <dbReference type="SAM" id="Phobius"/>
    </source>
</evidence>
<dbReference type="InterPro" id="IPR003661">
    <property type="entry name" value="HisK_dim/P_dom"/>
</dbReference>
<dbReference type="PROSITE" id="PS50109">
    <property type="entry name" value="HIS_KIN"/>
    <property type="match status" value="1"/>
</dbReference>
<comment type="caution">
    <text evidence="7">The sequence shown here is derived from an EMBL/GenBank/DDBJ whole genome shotgun (WGS) entry which is preliminary data.</text>
</comment>
<dbReference type="PANTHER" id="PTHR43065">
    <property type="entry name" value="SENSOR HISTIDINE KINASE"/>
    <property type="match status" value="1"/>
</dbReference>
<evidence type="ECO:0000256" key="1">
    <source>
        <dbReference type="ARBA" id="ARBA00000085"/>
    </source>
</evidence>
<evidence type="ECO:0000313" key="8">
    <source>
        <dbReference type="Proteomes" id="UP000664654"/>
    </source>
</evidence>
<dbReference type="InterPro" id="IPR005467">
    <property type="entry name" value="His_kinase_dom"/>
</dbReference>
<dbReference type="SUPFAM" id="SSF47384">
    <property type="entry name" value="Homodimeric domain of signal transducing histidine kinase"/>
    <property type="match status" value="1"/>
</dbReference>
<proteinExistence type="predicted"/>
<dbReference type="SUPFAM" id="SSF55874">
    <property type="entry name" value="ATPase domain of HSP90 chaperone/DNA topoisomerase II/histidine kinase"/>
    <property type="match status" value="1"/>
</dbReference>
<gene>
    <name evidence="7" type="ORF">J0A66_04740</name>
</gene>
<dbReference type="InterPro" id="IPR036097">
    <property type="entry name" value="HisK_dim/P_sf"/>
</dbReference>
<comment type="catalytic activity">
    <reaction evidence="1">
        <text>ATP + protein L-histidine = ADP + protein N-phospho-L-histidine.</text>
        <dbReference type="EC" id="2.7.13.3"/>
    </reaction>
</comment>
<keyword evidence="3" id="KW-0597">Phosphoprotein</keyword>
<dbReference type="InterPro" id="IPR004358">
    <property type="entry name" value="Sig_transdc_His_kin-like_C"/>
</dbReference>
<dbReference type="AlphaFoldDB" id="A0A939DL31"/>
<keyword evidence="5" id="KW-0472">Membrane</keyword>
<protein>
    <recommendedName>
        <fullName evidence="2">histidine kinase</fullName>
        <ecNumber evidence="2">2.7.13.3</ecNumber>
    </recommendedName>
</protein>
<dbReference type="InterPro" id="IPR003594">
    <property type="entry name" value="HATPase_dom"/>
</dbReference>
<feature type="transmembrane region" description="Helical" evidence="5">
    <location>
        <begin position="6"/>
        <end position="30"/>
    </location>
</feature>
<dbReference type="PANTHER" id="PTHR43065:SF42">
    <property type="entry name" value="TWO-COMPONENT SENSOR PPRA"/>
    <property type="match status" value="1"/>
</dbReference>
<sequence>MNIKTRILVFVILFEVVAYTTLQLFAGLIYKEALDDFKQSEIQAVFARSTSRIDSLIGLMEQKATDLALQGEELYLLRQSDTLSLEDINVLSRRLLEKQFASFPQAIGGGLWYEANRMDQRHRYYGPYVFKQNEQVKFTWDLSRQDYDYLNQGWYRLARDNDWGRQQSRYRPVFWTAPYRDDAGSFSLMMTVDAVMLDSDRQPLGMATVDWSLHEMTAFLDTIKVSPGSTPFLIHQQSGLILSYPLDASLIMQSAGGLNWAAPLLADNRLNQFIGLSDTVRVPGLEDIQQVFYQVTEHGFIVGSLVPIGDLRRQIEQVSRLTLFTGAAIGLAFILIMIFILRVLFSPFDEVLKTIRHSISYDKEQHVQLKQVEYDKVNEFTPIIRALNDVYLQIKTYVNEITDTNAKLRRSERQINRLNAALEQKVALRTRELESKTREVTESLEKLRQTQQQLVQNEKHAALGRLVAGVAHQINTPLGVCVTAASMLALTAREIHDKAHDGKVTRGEFEESYEKILASADLININLNRATELISSFKQVAVDNQDQNKRLFDAAEYVQNILLSLRSRTESTPHQIRLQCDGPISLYAPPGALTQILTQLIDNALYHAFNKDMQGVIDISLCREDTQLLLSVCDNGCGMEPTVREQIFAPFFTTRADKFGSGLGMHIIYNLVIQQLEGSIDCRSEPGNGTCFFIRIPLATAELQQESNQTSRNGA</sequence>
<dbReference type="CDD" id="cd00082">
    <property type="entry name" value="HisKA"/>
    <property type="match status" value="1"/>
</dbReference>
<evidence type="ECO:0000313" key="7">
    <source>
        <dbReference type="EMBL" id="MBN7824529.1"/>
    </source>
</evidence>
<dbReference type="RefSeq" id="WP_206572634.1">
    <property type="nucleotide sequence ID" value="NZ_JAFKCV010000002.1"/>
</dbReference>
<dbReference type="Gene3D" id="1.10.287.130">
    <property type="match status" value="1"/>
</dbReference>
<dbReference type="PRINTS" id="PR00344">
    <property type="entry name" value="BCTRLSENSOR"/>
</dbReference>
<name>A0A939DL31_9ALTE</name>
<evidence type="ECO:0000256" key="3">
    <source>
        <dbReference type="ARBA" id="ARBA00022553"/>
    </source>
</evidence>
<accession>A0A939DL31</accession>
<feature type="domain" description="Histidine kinase" evidence="6">
    <location>
        <begin position="469"/>
        <end position="700"/>
    </location>
</feature>
<dbReference type="EMBL" id="JAFKCV010000002">
    <property type="protein sequence ID" value="MBN7824529.1"/>
    <property type="molecule type" value="Genomic_DNA"/>
</dbReference>
<feature type="coiled-coil region" evidence="4">
    <location>
        <begin position="394"/>
        <end position="453"/>
    </location>
</feature>